<reference evidence="2 3" key="1">
    <citation type="journal article" date="2013" name="Genome Announc.">
        <title>Complete Genome Sequence of Mycoplasma hyorhinis Strain SK76.</title>
        <authorList>
            <person name="Goodison S."/>
            <person name="Urquidi V."/>
            <person name="Kumar D."/>
            <person name="Reyes L."/>
            <person name="Rosser C.J."/>
        </authorList>
    </citation>
    <scope>NUCLEOTIDE SEQUENCE [LARGE SCALE GENOMIC DNA]</scope>
    <source>
        <strain evidence="2 3">SK76</strain>
    </source>
</reference>
<evidence type="ECO:0000313" key="2">
    <source>
        <dbReference type="EMBL" id="AFX74672.1"/>
    </source>
</evidence>
<dbReference type="Gene3D" id="3.40.50.300">
    <property type="entry name" value="P-loop containing nucleotide triphosphate hydrolases"/>
    <property type="match status" value="1"/>
</dbReference>
<proteinExistence type="predicted"/>
<dbReference type="EMBL" id="CP003914">
    <property type="protein sequence ID" value="AFX74672.1"/>
    <property type="molecule type" value="Genomic_DNA"/>
</dbReference>
<feature type="domain" description="DNA2/NAM7 helicase-like C-terminal" evidence="1">
    <location>
        <begin position="9"/>
        <end position="215"/>
    </location>
</feature>
<evidence type="ECO:0000313" key="3">
    <source>
        <dbReference type="Proteomes" id="UP000009399"/>
    </source>
</evidence>
<dbReference type="PANTHER" id="PTHR10887">
    <property type="entry name" value="DNA2/NAM7 HELICASE FAMILY"/>
    <property type="match status" value="1"/>
</dbReference>
<dbReference type="AlphaFoldDB" id="A0AAI8ANF3"/>
<dbReference type="PANTHER" id="PTHR10887:SF495">
    <property type="entry name" value="HELICASE SENATAXIN ISOFORM X1-RELATED"/>
    <property type="match status" value="1"/>
</dbReference>
<accession>A0AAI8ANF3</accession>
<dbReference type="InterPro" id="IPR045055">
    <property type="entry name" value="DNA2/NAM7-like"/>
</dbReference>
<dbReference type="RefSeq" id="WP_015084334.1">
    <property type="nucleotide sequence ID" value="NC_019552.1"/>
</dbReference>
<dbReference type="KEGG" id="mhs:MOS_771"/>
<evidence type="ECO:0000259" key="1">
    <source>
        <dbReference type="Pfam" id="PF13087"/>
    </source>
</evidence>
<dbReference type="Proteomes" id="UP000009399">
    <property type="component" value="Chromosome"/>
</dbReference>
<dbReference type="InterPro" id="IPR041679">
    <property type="entry name" value="DNA2/NAM7-like_C"/>
</dbReference>
<dbReference type="InterPro" id="IPR027417">
    <property type="entry name" value="P-loop_NTPase"/>
</dbReference>
<sequence length="230" mass="26797">MNFNNSTYEFLKTSHRFSQEIMDVVNVSYDYMEKLELPAKPRGFQGMSFEWAHNNLDAINPIIFDTSYLNDSYVQKLREKNVNIPAKAPIPKMSSYFILNLLRSSKSATESFDQRSFIFRENFQAENTGTVNEYNAEVIKKIVKKIIESNNKKQIYKNIQKEIGVICLTRNQSYLIKQIFAQDEIFKGIKVDTIDNFQGREKEIIIVDFIRAKNRLEDVSNSSIGEKKNC</sequence>
<protein>
    <recommendedName>
        <fullName evidence="1">DNA2/NAM7 helicase-like C-terminal domain-containing protein</fullName>
    </recommendedName>
</protein>
<dbReference type="SUPFAM" id="SSF52540">
    <property type="entry name" value="P-loop containing nucleoside triphosphate hydrolases"/>
    <property type="match status" value="1"/>
</dbReference>
<gene>
    <name evidence="2" type="ORF">MOS_771</name>
</gene>
<name>A0AAI8ANF3_MESHY</name>
<dbReference type="Pfam" id="PF13087">
    <property type="entry name" value="AAA_12"/>
    <property type="match status" value="1"/>
</dbReference>
<organism evidence="2 3">
    <name type="scientific">Mesomycoplasma hyorhinis SK76</name>
    <dbReference type="NCBI Taxonomy" id="1118964"/>
    <lineage>
        <taxon>Bacteria</taxon>
        <taxon>Bacillati</taxon>
        <taxon>Mycoplasmatota</taxon>
        <taxon>Mycoplasmoidales</taxon>
        <taxon>Metamycoplasmataceae</taxon>
        <taxon>Mesomycoplasma</taxon>
    </lineage>
</organism>